<protein>
    <submittedName>
        <fullName evidence="1">Uncharacterized protein</fullName>
    </submittedName>
</protein>
<dbReference type="AlphaFoldDB" id="A0A834SR73"/>
<name>A0A834SR73_9FABA</name>
<sequence>MSPVEQYIHTDSQIQHEAIGLTHLCNNTFKLILSSFAIQSRFSIHNVFRHDLTQFLAINIPIRALNPEIPKYNAKRSEPHSSIKSIRIPKYNAKRSF</sequence>
<reference evidence="1" key="1">
    <citation type="submission" date="2020-09" db="EMBL/GenBank/DDBJ databases">
        <title>Genome-Enabled Discovery of Anthraquinone Biosynthesis in Senna tora.</title>
        <authorList>
            <person name="Kang S.-H."/>
            <person name="Pandey R.P."/>
            <person name="Lee C.-M."/>
            <person name="Sim J.-S."/>
            <person name="Jeong J.-T."/>
            <person name="Choi B.-S."/>
            <person name="Jung M."/>
            <person name="Ginzburg D."/>
            <person name="Zhao K."/>
            <person name="Won S.Y."/>
            <person name="Oh T.-J."/>
            <person name="Yu Y."/>
            <person name="Kim N.-H."/>
            <person name="Lee O.R."/>
            <person name="Lee T.-H."/>
            <person name="Bashyal P."/>
            <person name="Kim T.-S."/>
            <person name="Lee W.-H."/>
            <person name="Kawkins C."/>
            <person name="Kim C.-K."/>
            <person name="Kim J.S."/>
            <person name="Ahn B.O."/>
            <person name="Rhee S.Y."/>
            <person name="Sohng J.K."/>
        </authorList>
    </citation>
    <scope>NUCLEOTIDE SEQUENCE</scope>
    <source>
        <tissue evidence="1">Leaf</tissue>
    </source>
</reference>
<accession>A0A834SR73</accession>
<evidence type="ECO:0000313" key="1">
    <source>
        <dbReference type="EMBL" id="KAF7808031.1"/>
    </source>
</evidence>
<keyword evidence="2" id="KW-1185">Reference proteome</keyword>
<organism evidence="1 2">
    <name type="scientific">Senna tora</name>
    <dbReference type="NCBI Taxonomy" id="362788"/>
    <lineage>
        <taxon>Eukaryota</taxon>
        <taxon>Viridiplantae</taxon>
        <taxon>Streptophyta</taxon>
        <taxon>Embryophyta</taxon>
        <taxon>Tracheophyta</taxon>
        <taxon>Spermatophyta</taxon>
        <taxon>Magnoliopsida</taxon>
        <taxon>eudicotyledons</taxon>
        <taxon>Gunneridae</taxon>
        <taxon>Pentapetalae</taxon>
        <taxon>rosids</taxon>
        <taxon>fabids</taxon>
        <taxon>Fabales</taxon>
        <taxon>Fabaceae</taxon>
        <taxon>Caesalpinioideae</taxon>
        <taxon>Cassia clade</taxon>
        <taxon>Senna</taxon>
    </lineage>
</organism>
<dbReference type="EMBL" id="JAAIUW010000012">
    <property type="protein sequence ID" value="KAF7808031.1"/>
    <property type="molecule type" value="Genomic_DNA"/>
</dbReference>
<comment type="caution">
    <text evidence="1">The sequence shown here is derived from an EMBL/GenBank/DDBJ whole genome shotgun (WGS) entry which is preliminary data.</text>
</comment>
<proteinExistence type="predicted"/>
<dbReference type="Proteomes" id="UP000634136">
    <property type="component" value="Unassembled WGS sequence"/>
</dbReference>
<evidence type="ECO:0000313" key="2">
    <source>
        <dbReference type="Proteomes" id="UP000634136"/>
    </source>
</evidence>
<gene>
    <name evidence="1" type="ORF">G2W53_040192</name>
</gene>